<dbReference type="InterPro" id="IPR052710">
    <property type="entry name" value="CAAX_protease"/>
</dbReference>
<sequence length="141" mass="14328">GVGVGLVAFVIKGVAILAWIQITGNANNVQGVYAQGGGGGLLSLVLATFFIGILTPLGEELLFRGVVTNALLRYGSFVGVVGSTLIFALAHGINIIFPAAVVAGLATAEVFRRSGSIWPAVVVHVVFNLPTIPVMVAAGMG</sequence>
<feature type="transmembrane region" description="Helical" evidence="1">
    <location>
        <begin position="6"/>
        <end position="26"/>
    </location>
</feature>
<keyword evidence="4" id="KW-1185">Reference proteome</keyword>
<name>A0A2T1GN88_9CYAN</name>
<dbReference type="Proteomes" id="UP000238937">
    <property type="component" value="Unassembled WGS sequence"/>
</dbReference>
<keyword evidence="3" id="KW-0378">Hydrolase</keyword>
<dbReference type="EMBL" id="PVWO01000007">
    <property type="protein sequence ID" value="PSB59383.1"/>
    <property type="molecule type" value="Genomic_DNA"/>
</dbReference>
<evidence type="ECO:0000313" key="4">
    <source>
        <dbReference type="Proteomes" id="UP000238937"/>
    </source>
</evidence>
<dbReference type="OrthoDB" id="9782250at2"/>
<dbReference type="AlphaFoldDB" id="A0A2T1GN88"/>
<feature type="transmembrane region" description="Helical" evidence="1">
    <location>
        <begin position="117"/>
        <end position="140"/>
    </location>
</feature>
<dbReference type="Pfam" id="PF02517">
    <property type="entry name" value="Rce1-like"/>
    <property type="match status" value="1"/>
</dbReference>
<organism evidence="3 4">
    <name type="scientific">Chamaesiphon polymorphus CCALA 037</name>
    <dbReference type="NCBI Taxonomy" id="2107692"/>
    <lineage>
        <taxon>Bacteria</taxon>
        <taxon>Bacillati</taxon>
        <taxon>Cyanobacteriota</taxon>
        <taxon>Cyanophyceae</taxon>
        <taxon>Gomontiellales</taxon>
        <taxon>Chamaesiphonaceae</taxon>
        <taxon>Chamaesiphon</taxon>
    </lineage>
</organism>
<dbReference type="GO" id="GO:0006508">
    <property type="term" value="P:proteolysis"/>
    <property type="evidence" value="ECO:0007669"/>
    <property type="project" value="UniProtKB-KW"/>
</dbReference>
<evidence type="ECO:0000313" key="3">
    <source>
        <dbReference type="EMBL" id="PSB59383.1"/>
    </source>
</evidence>
<dbReference type="InterPro" id="IPR003675">
    <property type="entry name" value="Rce1/LyrA-like_dom"/>
</dbReference>
<keyword evidence="1" id="KW-1133">Transmembrane helix</keyword>
<dbReference type="GO" id="GO:0008237">
    <property type="term" value="F:metallopeptidase activity"/>
    <property type="evidence" value="ECO:0007669"/>
    <property type="project" value="UniProtKB-KW"/>
</dbReference>
<accession>A0A2T1GN88</accession>
<feature type="domain" description="CAAX prenyl protease 2/Lysostaphin resistance protein A-like" evidence="2">
    <location>
        <begin position="43"/>
        <end position="129"/>
    </location>
</feature>
<evidence type="ECO:0000259" key="2">
    <source>
        <dbReference type="Pfam" id="PF02517"/>
    </source>
</evidence>
<keyword evidence="3" id="KW-0645">Protease</keyword>
<comment type="caution">
    <text evidence="3">The sequence shown here is derived from an EMBL/GenBank/DDBJ whole genome shotgun (WGS) entry which is preliminary data.</text>
</comment>
<evidence type="ECO:0000256" key="1">
    <source>
        <dbReference type="SAM" id="Phobius"/>
    </source>
</evidence>
<dbReference type="GO" id="GO:0004175">
    <property type="term" value="F:endopeptidase activity"/>
    <property type="evidence" value="ECO:0007669"/>
    <property type="project" value="UniProtKB-ARBA"/>
</dbReference>
<reference evidence="3 4" key="1">
    <citation type="submission" date="2018-03" db="EMBL/GenBank/DDBJ databases">
        <title>The ancient ancestry and fast evolution of plastids.</title>
        <authorList>
            <person name="Moore K.R."/>
            <person name="Magnabosco C."/>
            <person name="Momper L."/>
            <person name="Gold D.A."/>
            <person name="Bosak T."/>
            <person name="Fournier G.P."/>
        </authorList>
    </citation>
    <scope>NUCLEOTIDE SEQUENCE [LARGE SCALE GENOMIC DNA]</scope>
    <source>
        <strain evidence="3 4">CCALA 037</strain>
    </source>
</reference>
<dbReference type="GO" id="GO:0080120">
    <property type="term" value="P:CAAX-box protein maturation"/>
    <property type="evidence" value="ECO:0007669"/>
    <property type="project" value="UniProtKB-ARBA"/>
</dbReference>
<proteinExistence type="predicted"/>
<dbReference type="PANTHER" id="PTHR36435">
    <property type="entry name" value="SLR1288 PROTEIN"/>
    <property type="match status" value="1"/>
</dbReference>
<feature type="non-terminal residue" evidence="3">
    <location>
        <position position="1"/>
    </location>
</feature>
<dbReference type="PANTHER" id="PTHR36435:SF1">
    <property type="entry name" value="CAAX AMINO TERMINAL PROTEASE FAMILY PROTEIN"/>
    <property type="match status" value="1"/>
</dbReference>
<protein>
    <submittedName>
        <fullName evidence="3">CPBP family intramembrane metalloprotease</fullName>
    </submittedName>
</protein>
<feature type="transmembrane region" description="Helical" evidence="1">
    <location>
        <begin position="77"/>
        <end position="105"/>
    </location>
</feature>
<keyword evidence="1" id="KW-0472">Membrane</keyword>
<feature type="transmembrane region" description="Helical" evidence="1">
    <location>
        <begin position="38"/>
        <end position="57"/>
    </location>
</feature>
<gene>
    <name evidence="3" type="ORF">C7B77_01275</name>
</gene>
<dbReference type="RefSeq" id="WP_146138135.1">
    <property type="nucleotide sequence ID" value="NZ_PVWO01000007.1"/>
</dbReference>
<keyword evidence="1" id="KW-0812">Transmembrane</keyword>
<keyword evidence="3" id="KW-0482">Metalloprotease</keyword>